<evidence type="ECO:0000256" key="1">
    <source>
        <dbReference type="SAM" id="MobiDB-lite"/>
    </source>
</evidence>
<reference evidence="2 3" key="1">
    <citation type="journal article" date="2015" name="Nature">
        <title>rRNA introns, odd ribosomes, and small enigmatic genomes across a large radiation of phyla.</title>
        <authorList>
            <person name="Brown C.T."/>
            <person name="Hug L.A."/>
            <person name="Thomas B.C."/>
            <person name="Sharon I."/>
            <person name="Castelle C.J."/>
            <person name="Singh A."/>
            <person name="Wilkins M.J."/>
            <person name="Williams K.H."/>
            <person name="Banfield J.F."/>
        </authorList>
    </citation>
    <scope>NUCLEOTIDE SEQUENCE [LARGE SCALE GENOMIC DNA]</scope>
</reference>
<organism evidence="2 3">
    <name type="scientific">Candidatus Adlerbacteria bacterium GW2011_GWC1_50_9</name>
    <dbReference type="NCBI Taxonomy" id="1618608"/>
    <lineage>
        <taxon>Bacteria</taxon>
        <taxon>Candidatus Adleribacteriota</taxon>
    </lineage>
</organism>
<name>A0A0G1WKD4_9BACT</name>
<dbReference type="EMBL" id="LCQQ01000066">
    <property type="protein sequence ID" value="KKW19070.1"/>
    <property type="molecule type" value="Genomic_DNA"/>
</dbReference>
<sequence length="34" mass="3813">MVRERTSFSVRRGGTKKSAKPETKAPSMLIYIVS</sequence>
<evidence type="ECO:0000313" key="2">
    <source>
        <dbReference type="EMBL" id="KKW19070.1"/>
    </source>
</evidence>
<evidence type="ECO:0000313" key="3">
    <source>
        <dbReference type="Proteomes" id="UP000034201"/>
    </source>
</evidence>
<dbReference type="Proteomes" id="UP000034201">
    <property type="component" value="Unassembled WGS sequence"/>
</dbReference>
<accession>A0A0G1WKD4</accession>
<comment type="caution">
    <text evidence="2">The sequence shown here is derived from an EMBL/GenBank/DDBJ whole genome shotgun (WGS) entry which is preliminary data.</text>
</comment>
<proteinExistence type="predicted"/>
<dbReference type="AlphaFoldDB" id="A0A0G1WKD4"/>
<gene>
    <name evidence="2" type="ORF">UY61_C0066G0003</name>
</gene>
<protein>
    <submittedName>
        <fullName evidence="2">Uncharacterized protein</fullName>
    </submittedName>
</protein>
<feature type="region of interest" description="Disordered" evidence="1">
    <location>
        <begin position="1"/>
        <end position="25"/>
    </location>
</feature>